<dbReference type="SUPFAM" id="SSF51294">
    <property type="entry name" value="Hedgehog/intein (Hint) domain"/>
    <property type="match status" value="1"/>
</dbReference>
<dbReference type="KEGG" id="cmar:IMCC12053_2785"/>
<evidence type="ECO:0000259" key="1">
    <source>
        <dbReference type="Pfam" id="PF13403"/>
    </source>
</evidence>
<evidence type="ECO:0000313" key="2">
    <source>
        <dbReference type="EMBL" id="ALI56732.1"/>
    </source>
</evidence>
<sequence>MSEQGDDDMKLGEIFRTQPARDAHGLQRAWTFAQRDAFARPMISAGLIAGTQVATGLGWRKIEAVQEGDKVLTFDDGLQTVQRLERSFIDAHRHRGHIADAPIFVPEGALGNRDALLMLPDQPVMVESDLGEEMFGDPFTLVPAMSLIGFKGIRQHTDIDVFEVVTLYFETEQVVFANVGALFYCPSYSGADMLHMADESNVPGYEVLSPENARKLVAAMIREDASDAIWSDTGRHQPAHARVA</sequence>
<dbReference type="STRING" id="1397108.IMCC12053_2785"/>
<keyword evidence="3" id="KW-1185">Reference proteome</keyword>
<dbReference type="InterPro" id="IPR036844">
    <property type="entry name" value="Hint_dom_sf"/>
</dbReference>
<dbReference type="InterPro" id="IPR028992">
    <property type="entry name" value="Hedgehog/Intein_dom"/>
</dbReference>
<proteinExistence type="predicted"/>
<reference evidence="2 3" key="1">
    <citation type="submission" date="2015-05" db="EMBL/GenBank/DDBJ databases">
        <authorList>
            <person name="Wang D.B."/>
            <person name="Wang M."/>
        </authorList>
    </citation>
    <scope>NUCLEOTIDE SEQUENCE [LARGE SCALE GENOMIC DNA]</scope>
    <source>
        <strain evidence="2 3">IMCC 12053</strain>
    </source>
</reference>
<accession>A0A0N9ZLZ9</accession>
<dbReference type="EMBL" id="CP012023">
    <property type="protein sequence ID" value="ALI56732.1"/>
    <property type="molecule type" value="Genomic_DNA"/>
</dbReference>
<gene>
    <name evidence="2" type="ORF">IMCC12053_2785</name>
</gene>
<feature type="domain" description="Hedgehog/Intein (Hint)" evidence="1">
    <location>
        <begin position="47"/>
        <end position="178"/>
    </location>
</feature>
<evidence type="ECO:0000313" key="3">
    <source>
        <dbReference type="Proteomes" id="UP000064920"/>
    </source>
</evidence>
<dbReference type="Pfam" id="PF13403">
    <property type="entry name" value="Hint_2"/>
    <property type="match status" value="1"/>
</dbReference>
<protein>
    <recommendedName>
        <fullName evidence="1">Hedgehog/Intein (Hint) domain-containing protein</fullName>
    </recommendedName>
</protein>
<name>A0A0N9ZLZ9_9RHOB</name>
<organism evidence="2 3">
    <name type="scientific">Celeribacter marinus</name>
    <dbReference type="NCBI Taxonomy" id="1397108"/>
    <lineage>
        <taxon>Bacteria</taxon>
        <taxon>Pseudomonadati</taxon>
        <taxon>Pseudomonadota</taxon>
        <taxon>Alphaproteobacteria</taxon>
        <taxon>Rhodobacterales</taxon>
        <taxon>Roseobacteraceae</taxon>
        <taxon>Celeribacter</taxon>
    </lineage>
</organism>
<dbReference type="PATRIC" id="fig|1397108.4.peg.2848"/>
<dbReference type="Proteomes" id="UP000064920">
    <property type="component" value="Chromosome"/>
</dbReference>
<dbReference type="AlphaFoldDB" id="A0A0N9ZLZ9"/>